<evidence type="ECO:0000256" key="3">
    <source>
        <dbReference type="ARBA" id="ARBA00022694"/>
    </source>
</evidence>
<evidence type="ECO:0000256" key="2">
    <source>
        <dbReference type="ARBA" id="ARBA00022679"/>
    </source>
</evidence>
<dbReference type="PANTHER" id="PTHR11735">
    <property type="entry name" value="TRNA N6-ADENOSINE THREONYLCARBAMOYLTRANSFERASE"/>
    <property type="match status" value="1"/>
</dbReference>
<dbReference type="GO" id="GO:0046872">
    <property type="term" value="F:metal ion binding"/>
    <property type="evidence" value="ECO:0007669"/>
    <property type="project" value="UniProtKB-KW"/>
</dbReference>
<sequence length="339" mass="37618">MLVFAVETSCDETSVCILNKDKKILSHITYSQEEHKKFGGVIPELASRAHLQILQKISKNALVEADIDINDIDIFCSTCGPGLIGGLLVGSTFTKSLAIGLNKPFVPINHLEGHLLSTTFNNKVKYPYIAFLLTGGHTQIYLIKSINNYILLGETLDDAVGEAFDKVAKLLKMPYPGGPEIENKAKLGNKSAFDLPHPLHKNKDLNFSFSGIKTAINLIVSKNKNIDEKFISDVAASFQEIVIKIIESKFLLTLEYLKKRKINISQISLVGGVAANQFIYEKIKKIAHDHTCSIIMPPKYMLSDNAAMIGWACIQKYLLNGFSDLYFKANPRLTIKDSI</sequence>
<keyword evidence="4" id="KW-0479">Metal-binding</keyword>
<dbReference type="InterPro" id="IPR043129">
    <property type="entry name" value="ATPase_NBD"/>
</dbReference>
<dbReference type="SUPFAM" id="SSF53067">
    <property type="entry name" value="Actin-like ATPase domain"/>
    <property type="match status" value="2"/>
</dbReference>
<dbReference type="AlphaFoldDB" id="A0A381YZ63"/>
<dbReference type="PANTHER" id="PTHR11735:SF6">
    <property type="entry name" value="TRNA N6-ADENOSINE THREONYLCARBAMOYLTRANSFERASE, MITOCHONDRIAL"/>
    <property type="match status" value="1"/>
</dbReference>
<evidence type="ECO:0000256" key="1">
    <source>
        <dbReference type="ARBA" id="ARBA00012156"/>
    </source>
</evidence>
<dbReference type="EMBL" id="UINC01019427">
    <property type="protein sequence ID" value="SVA82239.1"/>
    <property type="molecule type" value="Genomic_DNA"/>
</dbReference>
<protein>
    <recommendedName>
        <fullName evidence="1">N(6)-L-threonylcarbamoyladenine synthase</fullName>
        <ecNumber evidence="1">2.3.1.234</ecNumber>
    </recommendedName>
</protein>
<dbReference type="InterPro" id="IPR022450">
    <property type="entry name" value="TsaD"/>
</dbReference>
<keyword evidence="5" id="KW-0012">Acyltransferase</keyword>
<keyword evidence="3" id="KW-0819">tRNA processing</keyword>
<evidence type="ECO:0000259" key="7">
    <source>
        <dbReference type="Pfam" id="PF00814"/>
    </source>
</evidence>
<reference evidence="8" key="1">
    <citation type="submission" date="2018-05" db="EMBL/GenBank/DDBJ databases">
        <authorList>
            <person name="Lanie J.A."/>
            <person name="Ng W.-L."/>
            <person name="Kazmierczak K.M."/>
            <person name="Andrzejewski T.M."/>
            <person name="Davidsen T.M."/>
            <person name="Wayne K.J."/>
            <person name="Tettelin H."/>
            <person name="Glass J.I."/>
            <person name="Rusch D."/>
            <person name="Podicherti R."/>
            <person name="Tsui H.-C.T."/>
            <person name="Winkler M.E."/>
        </authorList>
    </citation>
    <scope>NUCLEOTIDE SEQUENCE</scope>
</reference>
<dbReference type="InterPro" id="IPR000905">
    <property type="entry name" value="Gcp-like_dom"/>
</dbReference>
<dbReference type="GO" id="GO:0061711">
    <property type="term" value="F:tRNA N(6)-L-threonylcarbamoyladenine synthase activity"/>
    <property type="evidence" value="ECO:0007669"/>
    <property type="project" value="UniProtKB-EC"/>
</dbReference>
<dbReference type="EC" id="2.3.1.234" evidence="1"/>
<dbReference type="Gene3D" id="3.30.420.40">
    <property type="match status" value="2"/>
</dbReference>
<organism evidence="8">
    <name type="scientific">marine metagenome</name>
    <dbReference type="NCBI Taxonomy" id="408172"/>
    <lineage>
        <taxon>unclassified sequences</taxon>
        <taxon>metagenomes</taxon>
        <taxon>ecological metagenomes</taxon>
    </lineage>
</organism>
<evidence type="ECO:0000256" key="6">
    <source>
        <dbReference type="ARBA" id="ARBA00048117"/>
    </source>
</evidence>
<dbReference type="PRINTS" id="PR00789">
    <property type="entry name" value="OSIALOPTASE"/>
</dbReference>
<accession>A0A381YZ63</accession>
<feature type="domain" description="Gcp-like" evidence="7">
    <location>
        <begin position="23"/>
        <end position="311"/>
    </location>
</feature>
<dbReference type="NCBIfam" id="TIGR00329">
    <property type="entry name" value="gcp_kae1"/>
    <property type="match status" value="1"/>
</dbReference>
<evidence type="ECO:0000256" key="5">
    <source>
        <dbReference type="ARBA" id="ARBA00023315"/>
    </source>
</evidence>
<comment type="catalytic activity">
    <reaction evidence="6">
        <text>L-threonylcarbamoyladenylate + adenosine(37) in tRNA = N(6)-L-threonylcarbamoyladenosine(37) in tRNA + AMP + H(+)</text>
        <dbReference type="Rhea" id="RHEA:37059"/>
        <dbReference type="Rhea" id="RHEA-COMP:10162"/>
        <dbReference type="Rhea" id="RHEA-COMP:10163"/>
        <dbReference type="ChEBI" id="CHEBI:15378"/>
        <dbReference type="ChEBI" id="CHEBI:73682"/>
        <dbReference type="ChEBI" id="CHEBI:74411"/>
        <dbReference type="ChEBI" id="CHEBI:74418"/>
        <dbReference type="ChEBI" id="CHEBI:456215"/>
        <dbReference type="EC" id="2.3.1.234"/>
    </reaction>
</comment>
<keyword evidence="2" id="KW-0808">Transferase</keyword>
<dbReference type="InterPro" id="IPR017861">
    <property type="entry name" value="KAE1/TsaD"/>
</dbReference>
<gene>
    <name evidence="8" type="ORF">METZ01_LOCUS135093</name>
</gene>
<dbReference type="InterPro" id="IPR017860">
    <property type="entry name" value="Peptidase_M22_CS"/>
</dbReference>
<name>A0A381YZ63_9ZZZZ</name>
<dbReference type="GO" id="GO:0002949">
    <property type="term" value="P:tRNA threonylcarbamoyladenosine modification"/>
    <property type="evidence" value="ECO:0007669"/>
    <property type="project" value="InterPro"/>
</dbReference>
<dbReference type="Pfam" id="PF00814">
    <property type="entry name" value="TsaD"/>
    <property type="match status" value="1"/>
</dbReference>
<dbReference type="HAMAP" id="MF_01445">
    <property type="entry name" value="TsaD"/>
    <property type="match status" value="1"/>
</dbReference>
<dbReference type="FunFam" id="3.30.420.40:FF:000012">
    <property type="entry name" value="tRNA N6-adenosine threonylcarbamoyltransferase"/>
    <property type="match status" value="1"/>
</dbReference>
<evidence type="ECO:0000256" key="4">
    <source>
        <dbReference type="ARBA" id="ARBA00022723"/>
    </source>
</evidence>
<evidence type="ECO:0000313" key="8">
    <source>
        <dbReference type="EMBL" id="SVA82239.1"/>
    </source>
</evidence>
<dbReference type="PROSITE" id="PS01016">
    <property type="entry name" value="GLYCOPROTEASE"/>
    <property type="match status" value="1"/>
</dbReference>
<dbReference type="NCBIfam" id="TIGR03723">
    <property type="entry name" value="T6A_TsaD_YgjD"/>
    <property type="match status" value="1"/>
</dbReference>
<proteinExistence type="inferred from homology"/>